<dbReference type="InterPro" id="IPR013819">
    <property type="entry name" value="LipOase_C"/>
</dbReference>
<dbReference type="Gene3D" id="1.20.245.10">
    <property type="entry name" value="Lipoxygenase-1, Domain 5"/>
    <property type="match status" value="1"/>
</dbReference>
<dbReference type="Proteomes" id="UP000075604">
    <property type="component" value="Unassembled WGS sequence"/>
</dbReference>
<dbReference type="GO" id="GO:0034440">
    <property type="term" value="P:lipid oxidation"/>
    <property type="evidence" value="ECO:0007669"/>
    <property type="project" value="InterPro"/>
</dbReference>
<evidence type="ECO:0000259" key="4">
    <source>
        <dbReference type="PROSITE" id="PS51393"/>
    </source>
</evidence>
<gene>
    <name evidence="5" type="ORF">BE04_40350</name>
</gene>
<dbReference type="EMBL" id="JELX01001285">
    <property type="protein sequence ID" value="KYF59551.1"/>
    <property type="molecule type" value="Genomic_DNA"/>
</dbReference>
<organism evidence="5 6">
    <name type="scientific">Sorangium cellulosum</name>
    <name type="common">Polyangium cellulosum</name>
    <dbReference type="NCBI Taxonomy" id="56"/>
    <lineage>
        <taxon>Bacteria</taxon>
        <taxon>Pseudomonadati</taxon>
        <taxon>Myxococcota</taxon>
        <taxon>Polyangia</taxon>
        <taxon>Polyangiales</taxon>
        <taxon>Polyangiaceae</taxon>
        <taxon>Sorangium</taxon>
    </lineage>
</organism>
<feature type="region of interest" description="Disordered" evidence="3">
    <location>
        <begin position="1"/>
        <end position="24"/>
    </location>
</feature>
<dbReference type="SUPFAM" id="SSF48484">
    <property type="entry name" value="Lipoxigenase"/>
    <property type="match status" value="1"/>
</dbReference>
<dbReference type="AlphaFoldDB" id="A0A150PUW0"/>
<evidence type="ECO:0000313" key="6">
    <source>
        <dbReference type="Proteomes" id="UP000075604"/>
    </source>
</evidence>
<dbReference type="GO" id="GO:0046872">
    <property type="term" value="F:metal ion binding"/>
    <property type="evidence" value="ECO:0007669"/>
    <property type="project" value="UniProtKB-KW"/>
</dbReference>
<name>A0A150PUW0_SORCE</name>
<dbReference type="GO" id="GO:0016702">
    <property type="term" value="F:oxidoreductase activity, acting on single donors with incorporation of molecular oxygen, incorporation of two atoms of oxygen"/>
    <property type="evidence" value="ECO:0007669"/>
    <property type="project" value="InterPro"/>
</dbReference>
<evidence type="ECO:0000256" key="3">
    <source>
        <dbReference type="SAM" id="MobiDB-lite"/>
    </source>
</evidence>
<proteinExistence type="predicted"/>
<evidence type="ECO:0000256" key="1">
    <source>
        <dbReference type="ARBA" id="ARBA00022723"/>
    </source>
</evidence>
<reference evidence="5 6" key="1">
    <citation type="submission" date="2014-02" db="EMBL/GenBank/DDBJ databases">
        <title>The small core and large imbalanced accessory genome model reveals a collaborative survival strategy of Sorangium cellulosum strains in nature.</title>
        <authorList>
            <person name="Han K."/>
            <person name="Peng R."/>
            <person name="Blom J."/>
            <person name="Li Y.-Z."/>
        </authorList>
    </citation>
    <scope>NUCLEOTIDE SEQUENCE [LARGE SCALE GENOMIC DNA]</scope>
    <source>
        <strain evidence="5 6">So0157-18</strain>
    </source>
</reference>
<comment type="caution">
    <text evidence="5">The sequence shown here is derived from an EMBL/GenBank/DDBJ whole genome shotgun (WGS) entry which is preliminary data.</text>
</comment>
<keyword evidence="2" id="KW-0560">Oxidoreductase</keyword>
<feature type="compositionally biased region" description="Polar residues" evidence="3">
    <location>
        <begin position="1"/>
        <end position="15"/>
    </location>
</feature>
<protein>
    <submittedName>
        <fullName evidence="5">Lipoxygenase</fullName>
    </submittedName>
</protein>
<dbReference type="Gene3D" id="3.10.450.60">
    <property type="match status" value="1"/>
</dbReference>
<dbReference type="PANTHER" id="PTHR11771">
    <property type="entry name" value="LIPOXYGENASE"/>
    <property type="match status" value="1"/>
</dbReference>
<evidence type="ECO:0000313" key="5">
    <source>
        <dbReference type="EMBL" id="KYF59551.1"/>
    </source>
</evidence>
<dbReference type="PROSITE" id="PS51393">
    <property type="entry name" value="LIPOXYGENASE_3"/>
    <property type="match status" value="1"/>
</dbReference>
<keyword evidence="1" id="KW-0479">Metal-binding</keyword>
<dbReference type="InterPro" id="IPR000907">
    <property type="entry name" value="LipOase"/>
</dbReference>
<feature type="domain" description="Lipoxygenase" evidence="4">
    <location>
        <begin position="4"/>
        <end position="673"/>
    </location>
</feature>
<dbReference type="PRINTS" id="PR00087">
    <property type="entry name" value="LIPOXYGENASE"/>
</dbReference>
<evidence type="ECO:0000256" key="2">
    <source>
        <dbReference type="ARBA" id="ARBA00023002"/>
    </source>
</evidence>
<dbReference type="InterPro" id="IPR036226">
    <property type="entry name" value="LipOase_C_sf"/>
</dbReference>
<accession>A0A150PUW0</accession>
<dbReference type="Pfam" id="PF00305">
    <property type="entry name" value="Lipoxygenase"/>
    <property type="match status" value="1"/>
</dbReference>
<sequence length="673" mass="71981">MSNPSLPQNDSPAEQQQRKSELARAQQTYVYDHDTRLSPLGVAQSVPNGQGFAPILVGSAALVILDLVGNVVAKASKLVGSDGSLRSPKGAPLDDATSARIQGVLHDLKQRHRELTLVLTPLHGEPERAPAPPPRAPAVALVEGVAQKFVTTAENRAMESVLGATNLSTKNVGDIIKSLLDTLLSAAGKLLLDLVGMYGQATSVYDYVSEFQTFRLPEIASVYQDDAIFAWMRVAGPNPLVLKRVASPGASFPVTDAQYRSVMGEGDSLASAGKEGRLYLADYKALSQLVPGTAPDQQKYVEAPLALFAVPAAGAPSRLLRPVAIQCAQAPGAASPIFTPSDGVAWEVAKLHVQVADGNFHELISHLGQTHLVLEAFAMATPRQLAPEHPVNVLLTPHFQGTLAINNAAEADLIAPGGPVDNLLAGTIASSTQLAVDAVLSYSVNQQFLPVALAQRGVDDPSTLPSYPYRDDATLLWGAIHTWVSRYLAVYYTSDADVLGDYELQHWIAELSSPSGCGLKDIGEDGAIRTVAYLADLLTHVIFTASAQHAAVNFPQSSLMSFTPALPLAAYAPAPSITAGLPPSEIFQHLPPLQQALLQINVMMLLGGVYYSRLGDYDRNIPGAYFTDARVREPLEAFQRELMEIEATIGKRNLQRFPYVVLLPSQIPQSINI</sequence>